<accession>A0ABT1Y6B1</accession>
<dbReference type="PANTHER" id="PTHR36849">
    <property type="entry name" value="CYTOPLASMIC PROTEIN-RELATED"/>
    <property type="match status" value="1"/>
</dbReference>
<name>A0ABT1Y6B1_9FIRM</name>
<dbReference type="PANTHER" id="PTHR36849:SF1">
    <property type="entry name" value="CYTOPLASMIC PROTEIN"/>
    <property type="match status" value="1"/>
</dbReference>
<dbReference type="RefSeq" id="WP_198306577.1">
    <property type="nucleotide sequence ID" value="NZ_CP022121.1"/>
</dbReference>
<dbReference type="InterPro" id="IPR052552">
    <property type="entry name" value="YeaO-like"/>
</dbReference>
<evidence type="ECO:0000313" key="1">
    <source>
        <dbReference type="EMBL" id="MCR6546001.1"/>
    </source>
</evidence>
<evidence type="ECO:0000313" key="2">
    <source>
        <dbReference type="Proteomes" id="UP001524944"/>
    </source>
</evidence>
<organism evidence="1 2">
    <name type="scientific">Dehalobacterium formicoaceticum</name>
    <dbReference type="NCBI Taxonomy" id="51515"/>
    <lineage>
        <taxon>Bacteria</taxon>
        <taxon>Bacillati</taxon>
        <taxon>Bacillota</taxon>
        <taxon>Clostridia</taxon>
        <taxon>Eubacteriales</taxon>
        <taxon>Peptococcaceae</taxon>
        <taxon>Dehalobacterium</taxon>
    </lineage>
</organism>
<keyword evidence="2" id="KW-1185">Reference proteome</keyword>
<dbReference type="Proteomes" id="UP001524944">
    <property type="component" value="Unassembled WGS sequence"/>
</dbReference>
<proteinExistence type="predicted"/>
<dbReference type="EMBL" id="JANPWE010000005">
    <property type="protein sequence ID" value="MCR6546001.1"/>
    <property type="molecule type" value="Genomic_DNA"/>
</dbReference>
<sequence length="123" mass="14578">MMYHTIIKRIYEPPGEDDGYRVLVDRLWPRGISKERAHIDEWAKSITPSSEIRKEFHHDPDLMDEFKQKYLFELDNNQYSPAFAEHIRKKLEHGNVTLLYAAKSQTINHAIILKEWLDQLISG</sequence>
<protein>
    <submittedName>
        <fullName evidence="1">DUF488 domain-containing protein</fullName>
    </submittedName>
</protein>
<gene>
    <name evidence="1" type="ORF">NVS47_10835</name>
</gene>
<comment type="caution">
    <text evidence="1">The sequence shown here is derived from an EMBL/GenBank/DDBJ whole genome shotgun (WGS) entry which is preliminary data.</text>
</comment>
<reference evidence="1 2" key="1">
    <citation type="submission" date="2022-08" db="EMBL/GenBank/DDBJ databases">
        <title>Proteogenomics of the novel Dehalobacterium formicoaceticum strain EZ94 highlights a key role of methyltransferases during anaerobic dichloromethane degradation.</title>
        <authorList>
            <person name="Wasmund K."/>
        </authorList>
    </citation>
    <scope>NUCLEOTIDE SEQUENCE [LARGE SCALE GENOMIC DNA]</scope>
    <source>
        <strain evidence="1 2">EZ94</strain>
    </source>
</reference>
<dbReference type="Pfam" id="PF22752">
    <property type="entry name" value="DUF488-N3i"/>
    <property type="match status" value="1"/>
</dbReference>